<feature type="region of interest" description="Disordered" evidence="1">
    <location>
        <begin position="190"/>
        <end position="219"/>
    </location>
</feature>
<reference evidence="3" key="1">
    <citation type="journal article" date="2018" name="Nat. Microbiol.">
        <title>Leveraging single-cell genomics to expand the fungal tree of life.</title>
        <authorList>
            <person name="Ahrendt S.R."/>
            <person name="Quandt C.A."/>
            <person name="Ciobanu D."/>
            <person name="Clum A."/>
            <person name="Salamov A."/>
            <person name="Andreopoulos B."/>
            <person name="Cheng J.F."/>
            <person name="Woyke T."/>
            <person name="Pelin A."/>
            <person name="Henrissat B."/>
            <person name="Reynolds N.K."/>
            <person name="Benny G.L."/>
            <person name="Smith M.E."/>
            <person name="James T.Y."/>
            <person name="Grigoriev I.V."/>
        </authorList>
    </citation>
    <scope>NUCLEOTIDE SEQUENCE [LARGE SCALE GENOMIC DNA]</scope>
    <source>
        <strain evidence="3">ATCC 52028</strain>
    </source>
</reference>
<evidence type="ECO:0000313" key="2">
    <source>
        <dbReference type="EMBL" id="RKO95947.1"/>
    </source>
</evidence>
<accession>A0A4V1IT62</accession>
<feature type="compositionally biased region" description="Low complexity" evidence="1">
    <location>
        <begin position="208"/>
        <end position="219"/>
    </location>
</feature>
<gene>
    <name evidence="2" type="ORF">CAUPRSCDRAFT_12352</name>
</gene>
<name>A0A4V1IT62_9FUNG</name>
<protein>
    <submittedName>
        <fullName evidence="2">Uncharacterized protein</fullName>
    </submittedName>
</protein>
<dbReference type="AlphaFoldDB" id="A0A4V1IT62"/>
<organism evidence="2 3">
    <name type="scientific">Caulochytrium protostelioides</name>
    <dbReference type="NCBI Taxonomy" id="1555241"/>
    <lineage>
        <taxon>Eukaryota</taxon>
        <taxon>Fungi</taxon>
        <taxon>Fungi incertae sedis</taxon>
        <taxon>Chytridiomycota</taxon>
        <taxon>Chytridiomycota incertae sedis</taxon>
        <taxon>Chytridiomycetes</taxon>
        <taxon>Caulochytriales</taxon>
        <taxon>Caulochytriaceae</taxon>
        <taxon>Caulochytrium</taxon>
    </lineage>
</organism>
<dbReference type="Proteomes" id="UP000268535">
    <property type="component" value="Unassembled WGS sequence"/>
</dbReference>
<proteinExistence type="predicted"/>
<sequence length="236" mass="26972">MTKELETKQTLLRRLAVILQNVDDPPNWFGTWVAQFSWSVDELPDYTSVVETSEQKLLYHLQLLDLGSVSHFVQFNKDSKEYIDAAYKYLTLGVANRDALAQIDQLVITYFSKLGNHITKMADFDLKQWIQETDERLKTDVNLLLFDELKNFPTSWTTVYGGSKWGQDGAYHKRQKSLESLELKQFSHQVPDARGHTHPHTHTRSHSDSAIASSSKVPSHSSRVPLELFKGLSHAA</sequence>
<evidence type="ECO:0000313" key="3">
    <source>
        <dbReference type="Proteomes" id="UP000268535"/>
    </source>
</evidence>
<dbReference type="EMBL" id="ML010613">
    <property type="protein sequence ID" value="RKO95947.1"/>
    <property type="molecule type" value="Genomic_DNA"/>
</dbReference>
<evidence type="ECO:0000256" key="1">
    <source>
        <dbReference type="SAM" id="MobiDB-lite"/>
    </source>
</evidence>